<sequence>MGWRGWCQSIGNLFWCRSGKSETERKTDTEREAALKGVRWNKNTEVDKGRISCVWSGDPVRSLCLFGDETGFPLLAFPWSKERGKSTERLWILVILGWIIRKKKKPCSLSSDRNQFLRSE</sequence>
<reference evidence="1 2" key="1">
    <citation type="submission" date="2021-06" db="EMBL/GenBank/DDBJ databases">
        <authorList>
            <person name="Palmer J.M."/>
        </authorList>
    </citation>
    <scope>NUCLEOTIDE SEQUENCE [LARGE SCALE GENOMIC DNA]</scope>
    <source>
        <strain evidence="1 2">AS_MEX2019</strain>
        <tissue evidence="1">Muscle</tissue>
    </source>
</reference>
<keyword evidence="2" id="KW-1185">Reference proteome</keyword>
<organism evidence="1 2">
    <name type="scientific">Ameca splendens</name>
    <dbReference type="NCBI Taxonomy" id="208324"/>
    <lineage>
        <taxon>Eukaryota</taxon>
        <taxon>Metazoa</taxon>
        <taxon>Chordata</taxon>
        <taxon>Craniata</taxon>
        <taxon>Vertebrata</taxon>
        <taxon>Euteleostomi</taxon>
        <taxon>Actinopterygii</taxon>
        <taxon>Neopterygii</taxon>
        <taxon>Teleostei</taxon>
        <taxon>Neoteleostei</taxon>
        <taxon>Acanthomorphata</taxon>
        <taxon>Ovalentaria</taxon>
        <taxon>Atherinomorphae</taxon>
        <taxon>Cyprinodontiformes</taxon>
        <taxon>Goodeidae</taxon>
        <taxon>Ameca</taxon>
    </lineage>
</organism>
<name>A0ABV0YA64_9TELE</name>
<proteinExistence type="predicted"/>
<comment type="caution">
    <text evidence="1">The sequence shown here is derived from an EMBL/GenBank/DDBJ whole genome shotgun (WGS) entry which is preliminary data.</text>
</comment>
<dbReference type="EMBL" id="JAHRIP010028403">
    <property type="protein sequence ID" value="MEQ2290565.1"/>
    <property type="molecule type" value="Genomic_DNA"/>
</dbReference>
<evidence type="ECO:0000313" key="1">
    <source>
        <dbReference type="EMBL" id="MEQ2290565.1"/>
    </source>
</evidence>
<gene>
    <name evidence="1" type="ORF">AMECASPLE_004426</name>
</gene>
<dbReference type="Proteomes" id="UP001469553">
    <property type="component" value="Unassembled WGS sequence"/>
</dbReference>
<accession>A0ABV0YA64</accession>
<evidence type="ECO:0000313" key="2">
    <source>
        <dbReference type="Proteomes" id="UP001469553"/>
    </source>
</evidence>
<protein>
    <submittedName>
        <fullName evidence="1">Uncharacterized protein</fullName>
    </submittedName>
</protein>